<accession>A0A1D1VS19</accession>
<dbReference type="EMBL" id="BDGG01000010">
    <property type="protein sequence ID" value="GAV04362.1"/>
    <property type="molecule type" value="Genomic_DNA"/>
</dbReference>
<evidence type="ECO:0000313" key="2">
    <source>
        <dbReference type="Proteomes" id="UP000186922"/>
    </source>
</evidence>
<protein>
    <submittedName>
        <fullName evidence="1">Uncharacterized protein</fullName>
    </submittedName>
</protein>
<sequence>LTTYTGSLVCKFAEPPSPTTLCENSPKLLHCSKLTESKLCFIYRWVLHLASWPTHPTFLMDSFTAIVLSSRGGSTWPF</sequence>
<name>A0A1D1VS19_RAMVA</name>
<proteinExistence type="predicted"/>
<dbReference type="Proteomes" id="UP000186922">
    <property type="component" value="Unassembled WGS sequence"/>
</dbReference>
<comment type="caution">
    <text evidence="1">The sequence shown here is derived from an EMBL/GenBank/DDBJ whole genome shotgun (WGS) entry which is preliminary data.</text>
</comment>
<dbReference type="AlphaFoldDB" id="A0A1D1VS19"/>
<reference evidence="1 2" key="1">
    <citation type="journal article" date="2016" name="Nat. Commun.">
        <title>Extremotolerant tardigrade genome and improved radiotolerance of human cultured cells by tardigrade-unique protein.</title>
        <authorList>
            <person name="Hashimoto T."/>
            <person name="Horikawa D.D."/>
            <person name="Saito Y."/>
            <person name="Kuwahara H."/>
            <person name="Kozuka-Hata H."/>
            <person name="Shin-I T."/>
            <person name="Minakuchi Y."/>
            <person name="Ohishi K."/>
            <person name="Motoyama A."/>
            <person name="Aizu T."/>
            <person name="Enomoto A."/>
            <person name="Kondo K."/>
            <person name="Tanaka S."/>
            <person name="Hara Y."/>
            <person name="Koshikawa S."/>
            <person name="Sagara H."/>
            <person name="Miura T."/>
            <person name="Yokobori S."/>
            <person name="Miyagawa K."/>
            <person name="Suzuki Y."/>
            <person name="Kubo T."/>
            <person name="Oyama M."/>
            <person name="Kohara Y."/>
            <person name="Fujiyama A."/>
            <person name="Arakawa K."/>
            <person name="Katayama T."/>
            <person name="Toyoda A."/>
            <person name="Kunieda T."/>
        </authorList>
    </citation>
    <scope>NUCLEOTIDE SEQUENCE [LARGE SCALE GENOMIC DNA]</scope>
    <source>
        <strain evidence="1 2">YOKOZUNA-1</strain>
    </source>
</reference>
<evidence type="ECO:0000313" key="1">
    <source>
        <dbReference type="EMBL" id="GAV04362.1"/>
    </source>
</evidence>
<gene>
    <name evidence="1" type="primary">RvY_14650-1</name>
    <name evidence="1" type="synonym">RvY_14650.1</name>
    <name evidence="1" type="ORF">RvY_14650</name>
</gene>
<organism evidence="1 2">
    <name type="scientific">Ramazzottius varieornatus</name>
    <name type="common">Water bear</name>
    <name type="synonym">Tardigrade</name>
    <dbReference type="NCBI Taxonomy" id="947166"/>
    <lineage>
        <taxon>Eukaryota</taxon>
        <taxon>Metazoa</taxon>
        <taxon>Ecdysozoa</taxon>
        <taxon>Tardigrada</taxon>
        <taxon>Eutardigrada</taxon>
        <taxon>Parachela</taxon>
        <taxon>Hypsibioidea</taxon>
        <taxon>Ramazzottiidae</taxon>
        <taxon>Ramazzottius</taxon>
    </lineage>
</organism>
<feature type="non-terminal residue" evidence="1">
    <location>
        <position position="1"/>
    </location>
</feature>
<keyword evidence="2" id="KW-1185">Reference proteome</keyword>